<proteinExistence type="predicted"/>
<dbReference type="InterPro" id="IPR053249">
    <property type="entry name" value="LFS"/>
</dbReference>
<evidence type="ECO:0000256" key="1">
    <source>
        <dbReference type="ARBA" id="ARBA00004236"/>
    </source>
</evidence>
<dbReference type="SUPFAM" id="SSF55961">
    <property type="entry name" value="Bet v1-like"/>
    <property type="match status" value="1"/>
</dbReference>
<protein>
    <recommendedName>
        <fullName evidence="5">Bet v I/Major latex protein domain-containing protein</fullName>
    </recommendedName>
</protein>
<evidence type="ECO:0000256" key="2">
    <source>
        <dbReference type="ARBA" id="ARBA00022475"/>
    </source>
</evidence>
<gene>
    <name evidence="3" type="ORF">MERR_LOCUS49004</name>
</gene>
<comment type="caution">
    <text evidence="3">The sequence shown here is derived from an EMBL/GenBank/DDBJ whole genome shotgun (WGS) entry which is preliminary data.</text>
</comment>
<reference evidence="3" key="1">
    <citation type="submission" date="2020-01" db="EMBL/GenBank/DDBJ databases">
        <authorList>
            <person name="Mishra B."/>
        </authorList>
    </citation>
    <scope>NUCLEOTIDE SEQUENCE [LARGE SCALE GENOMIC DNA]</scope>
</reference>
<dbReference type="PANTHER" id="PTHR33789:SF15">
    <property type="entry name" value="LACHRYMATORY-FACTOR SYNTHASE"/>
    <property type="match status" value="1"/>
</dbReference>
<name>A0A6D2LA53_9BRAS</name>
<keyword evidence="2" id="KW-1003">Cell membrane</keyword>
<keyword evidence="4" id="KW-1185">Reference proteome</keyword>
<evidence type="ECO:0000313" key="3">
    <source>
        <dbReference type="EMBL" id="CAA7061768.1"/>
    </source>
</evidence>
<evidence type="ECO:0008006" key="5">
    <source>
        <dbReference type="Google" id="ProtNLM"/>
    </source>
</evidence>
<dbReference type="InterPro" id="IPR019587">
    <property type="entry name" value="Polyketide_cyclase/dehydratase"/>
</dbReference>
<dbReference type="GO" id="GO:0005886">
    <property type="term" value="C:plasma membrane"/>
    <property type="evidence" value="ECO:0007669"/>
    <property type="project" value="UniProtKB-SubCell"/>
</dbReference>
<dbReference type="FunFam" id="3.30.530.20:FF:000064">
    <property type="entry name" value="Lachrymatory-factor synthase"/>
    <property type="match status" value="1"/>
</dbReference>
<dbReference type="Gene3D" id="3.30.530.20">
    <property type="match status" value="1"/>
</dbReference>
<dbReference type="Pfam" id="PF10604">
    <property type="entry name" value="Polyketide_cyc2"/>
    <property type="match status" value="1"/>
</dbReference>
<organism evidence="3 4">
    <name type="scientific">Microthlaspi erraticum</name>
    <dbReference type="NCBI Taxonomy" id="1685480"/>
    <lineage>
        <taxon>Eukaryota</taxon>
        <taxon>Viridiplantae</taxon>
        <taxon>Streptophyta</taxon>
        <taxon>Embryophyta</taxon>
        <taxon>Tracheophyta</taxon>
        <taxon>Spermatophyta</taxon>
        <taxon>Magnoliopsida</taxon>
        <taxon>eudicotyledons</taxon>
        <taxon>Gunneridae</taxon>
        <taxon>Pentapetalae</taxon>
        <taxon>rosids</taxon>
        <taxon>malvids</taxon>
        <taxon>Brassicales</taxon>
        <taxon>Brassicaceae</taxon>
        <taxon>Coluteocarpeae</taxon>
        <taxon>Microthlaspi</taxon>
    </lineage>
</organism>
<accession>A0A6D2LA53</accession>
<dbReference type="EMBL" id="CACVBM020001895">
    <property type="protein sequence ID" value="CAA7061768.1"/>
    <property type="molecule type" value="Genomic_DNA"/>
</dbReference>
<dbReference type="CDD" id="cd07821">
    <property type="entry name" value="PYR_PYL_RCAR_like"/>
    <property type="match status" value="1"/>
</dbReference>
<dbReference type="Proteomes" id="UP000467841">
    <property type="component" value="Unassembled WGS sequence"/>
</dbReference>
<evidence type="ECO:0000313" key="4">
    <source>
        <dbReference type="Proteomes" id="UP000467841"/>
    </source>
</evidence>
<keyword evidence="2" id="KW-0472">Membrane</keyword>
<dbReference type="InterPro" id="IPR023393">
    <property type="entry name" value="START-like_dom_sf"/>
</dbReference>
<comment type="subcellular location">
    <subcellularLocation>
        <location evidence="1">Cell membrane</location>
    </subcellularLocation>
</comment>
<dbReference type="AlphaFoldDB" id="A0A6D2LA53"/>
<dbReference type="OrthoDB" id="1928994at2759"/>
<dbReference type="GO" id="GO:0004864">
    <property type="term" value="F:protein phosphatase inhibitor activity"/>
    <property type="evidence" value="ECO:0007669"/>
    <property type="project" value="UniProtKB-ARBA"/>
</dbReference>
<sequence>MEKASDQEKWQAKVSVTLTKTNPNQIWLLFTDFFNFNKWLPTLATCHGVHGTNGEPGCIRFCSGSSIRSNGVDSAAGWSKEKLVAVDPVERVMSYEIVESNIGFESYVSTVRILPRGEDEGCVIEWSFTVNPVGGWSLDDLVKKYEKALGIIAKNMEDALTRSRE</sequence>
<dbReference type="PANTHER" id="PTHR33789">
    <property type="entry name" value="LACHRYMATORY-FACTOR SYNTHASE"/>
    <property type="match status" value="1"/>
</dbReference>